<dbReference type="VEuPathDB" id="FungiDB:CHGG_01053"/>
<dbReference type="RefSeq" id="XP_001220274.1">
    <property type="nucleotide sequence ID" value="XM_001220273.1"/>
</dbReference>
<dbReference type="InParanoid" id="Q2HFF1"/>
<keyword evidence="3" id="KW-1185">Reference proteome</keyword>
<feature type="region of interest" description="Disordered" evidence="1">
    <location>
        <begin position="27"/>
        <end position="48"/>
    </location>
</feature>
<dbReference type="HOGENOM" id="CLU_1959307_0_0_1"/>
<evidence type="ECO:0000313" key="3">
    <source>
        <dbReference type="Proteomes" id="UP000001056"/>
    </source>
</evidence>
<dbReference type="EMBL" id="CH408029">
    <property type="protein sequence ID" value="EAQ92818.1"/>
    <property type="molecule type" value="Genomic_DNA"/>
</dbReference>
<reference evidence="3" key="1">
    <citation type="journal article" date="2015" name="Genome Announc.">
        <title>Draft genome sequence of the cellulolytic fungus Chaetomium globosum.</title>
        <authorList>
            <person name="Cuomo C.A."/>
            <person name="Untereiner W.A."/>
            <person name="Ma L.-J."/>
            <person name="Grabherr M."/>
            <person name="Birren B.W."/>
        </authorList>
    </citation>
    <scope>NUCLEOTIDE SEQUENCE [LARGE SCALE GENOMIC DNA]</scope>
    <source>
        <strain evidence="3">ATCC 6205 / CBS 148.51 / DSM 1962 / NBRC 6347 / NRRL 1970</strain>
    </source>
</reference>
<proteinExistence type="predicted"/>
<sequence length="128" mass="13838">MYHKIQLPRPAQSLRKTIQRGTEHALFGGLAQAQGDGDPRRGKFDAGLPARRPRRTLKRVSPTHSKGVFGRNISACAAIAAAVIARDTLPTYTAGETWDVRPWRHPSCATALPSIPRPAPGRRAASAP</sequence>
<evidence type="ECO:0000313" key="2">
    <source>
        <dbReference type="EMBL" id="EAQ92818.1"/>
    </source>
</evidence>
<name>Q2HFF1_CHAGB</name>
<dbReference type="GeneID" id="4386791"/>
<protein>
    <submittedName>
        <fullName evidence="2">Uncharacterized protein</fullName>
    </submittedName>
</protein>
<gene>
    <name evidence="2" type="ORF">CHGG_01053</name>
</gene>
<evidence type="ECO:0000256" key="1">
    <source>
        <dbReference type="SAM" id="MobiDB-lite"/>
    </source>
</evidence>
<organism evidence="2 3">
    <name type="scientific">Chaetomium globosum (strain ATCC 6205 / CBS 148.51 / DSM 1962 / NBRC 6347 / NRRL 1970)</name>
    <name type="common">Soil fungus</name>
    <dbReference type="NCBI Taxonomy" id="306901"/>
    <lineage>
        <taxon>Eukaryota</taxon>
        <taxon>Fungi</taxon>
        <taxon>Dikarya</taxon>
        <taxon>Ascomycota</taxon>
        <taxon>Pezizomycotina</taxon>
        <taxon>Sordariomycetes</taxon>
        <taxon>Sordariomycetidae</taxon>
        <taxon>Sordariales</taxon>
        <taxon>Chaetomiaceae</taxon>
        <taxon>Chaetomium</taxon>
    </lineage>
</organism>
<dbReference type="Proteomes" id="UP000001056">
    <property type="component" value="Unassembled WGS sequence"/>
</dbReference>
<dbReference type="AlphaFoldDB" id="Q2HFF1"/>
<accession>Q2HFF1</accession>